<dbReference type="EMBL" id="CYTW01000001">
    <property type="protein sequence ID" value="CUJ90740.1"/>
    <property type="molecule type" value="Genomic_DNA"/>
</dbReference>
<sequence length="375" mass="40919">MIVFLTLIYVALLFVLMRMKVIPNTKAVWSTTGVWIVLLTIFLFIPMQWGAPSGQARVLTRVVQIVPNVSGQVVDIQTKPNVQMKQGDVLFNIDPVPFQQAVDLAEANLVRIKSQADQDLEALKSTEASLRQATAQQDLAQARFDDDKELVEKGVYSENRLERRESDLDQARAAVDSASAAVRRAESELGSIMPDGKVAKVAEAETRLEQALWNLDQTTVRAPVDGYSTNLALSVGHRVVNLPLAPSLAFVNTAETRPVAQIHQIYLRHVKPGQLVEMAMKTRPGHVIFGTVESVVPVVSGGQVQVSGSVAAATQVAAEPFMVRITVTDPNDNKFLGPGSVGTVAIYTETMGATHIIRKVMIRMTAIMNYLNPAL</sequence>
<dbReference type="Gene3D" id="1.10.287.470">
    <property type="entry name" value="Helix hairpin bin"/>
    <property type="match status" value="2"/>
</dbReference>
<dbReference type="Proteomes" id="UP000051870">
    <property type="component" value="Unassembled WGS sequence"/>
</dbReference>
<evidence type="ECO:0000313" key="5">
    <source>
        <dbReference type="Proteomes" id="UP000051870"/>
    </source>
</evidence>
<dbReference type="Gene3D" id="2.40.50.100">
    <property type="match status" value="1"/>
</dbReference>
<evidence type="ECO:0000256" key="2">
    <source>
        <dbReference type="SAM" id="Phobius"/>
    </source>
</evidence>
<protein>
    <submittedName>
        <fullName evidence="4">Inner membrane protein YibH</fullName>
    </submittedName>
</protein>
<dbReference type="PANTHER" id="PTHR30386:SF18">
    <property type="entry name" value="INNER MEMBRANE PROTEIN YIAV-RELATED"/>
    <property type="match status" value="1"/>
</dbReference>
<feature type="domain" description="Multidrug resistance protein MdtA-like barrel-sandwich hybrid" evidence="3">
    <location>
        <begin position="61"/>
        <end position="240"/>
    </location>
</feature>
<dbReference type="PANTHER" id="PTHR30386">
    <property type="entry name" value="MEMBRANE FUSION SUBUNIT OF EMRAB-TOLC MULTIDRUG EFFLUX PUMP"/>
    <property type="match status" value="1"/>
</dbReference>
<dbReference type="Gene3D" id="2.40.30.170">
    <property type="match status" value="1"/>
</dbReference>
<evidence type="ECO:0000259" key="3">
    <source>
        <dbReference type="Pfam" id="PF25917"/>
    </source>
</evidence>
<dbReference type="SUPFAM" id="SSF111369">
    <property type="entry name" value="HlyD-like secretion proteins"/>
    <property type="match status" value="2"/>
</dbReference>
<dbReference type="AlphaFoldDB" id="A0A0N7M8T6"/>
<keyword evidence="1" id="KW-0175">Coiled coil</keyword>
<keyword evidence="2" id="KW-0472">Membrane</keyword>
<dbReference type="InterPro" id="IPR050739">
    <property type="entry name" value="MFP"/>
</dbReference>
<name>A0A0N7M8T6_9RHOB</name>
<dbReference type="STRING" id="1715693.PH7735_01287"/>
<gene>
    <name evidence="4" type="primary">yibH</name>
    <name evidence="4" type="ORF">PH7735_01287</name>
</gene>
<dbReference type="InterPro" id="IPR058625">
    <property type="entry name" value="MdtA-like_BSH"/>
</dbReference>
<proteinExistence type="predicted"/>
<accession>A0A0N7M8T6</accession>
<dbReference type="GeneID" id="83880345"/>
<dbReference type="RefSeq" id="WP_058310431.1">
    <property type="nucleotide sequence ID" value="NZ_CYTW01000001.1"/>
</dbReference>
<keyword evidence="2" id="KW-1133">Transmembrane helix</keyword>
<feature type="transmembrane region" description="Helical" evidence="2">
    <location>
        <begin position="28"/>
        <end position="47"/>
    </location>
</feature>
<keyword evidence="5" id="KW-1185">Reference proteome</keyword>
<reference evidence="5" key="1">
    <citation type="submission" date="2015-09" db="EMBL/GenBank/DDBJ databases">
        <authorList>
            <person name="Rodrigo-Torres Lidia"/>
            <person name="Arahal R.David."/>
        </authorList>
    </citation>
    <scope>NUCLEOTIDE SEQUENCE [LARGE SCALE GENOMIC DNA]</scope>
    <source>
        <strain evidence="5">CECT 7735</strain>
    </source>
</reference>
<evidence type="ECO:0000256" key="1">
    <source>
        <dbReference type="SAM" id="Coils"/>
    </source>
</evidence>
<dbReference type="Pfam" id="PF25917">
    <property type="entry name" value="BSH_RND"/>
    <property type="match status" value="1"/>
</dbReference>
<evidence type="ECO:0000313" key="4">
    <source>
        <dbReference type="EMBL" id="CUJ90740.1"/>
    </source>
</evidence>
<organism evidence="4 5">
    <name type="scientific">Shimia thalassica</name>
    <dbReference type="NCBI Taxonomy" id="1715693"/>
    <lineage>
        <taxon>Bacteria</taxon>
        <taxon>Pseudomonadati</taxon>
        <taxon>Pseudomonadota</taxon>
        <taxon>Alphaproteobacteria</taxon>
        <taxon>Rhodobacterales</taxon>
        <taxon>Roseobacteraceae</taxon>
    </lineage>
</organism>
<keyword evidence="2" id="KW-0812">Transmembrane</keyword>
<feature type="coiled-coil region" evidence="1">
    <location>
        <begin position="123"/>
        <end position="221"/>
    </location>
</feature>